<dbReference type="EMBL" id="JAGRRH010000013">
    <property type="protein sequence ID" value="KAG7361305.1"/>
    <property type="molecule type" value="Genomic_DNA"/>
</dbReference>
<feature type="region of interest" description="Disordered" evidence="1">
    <location>
        <begin position="131"/>
        <end position="150"/>
    </location>
</feature>
<sequence length="894" mass="101432">MDSFAQKTADLPLQRKEDVPSLRKAHQDVMQMSFLPEEIKTRFVAASISDSVGSPQAKELKSFVDNTKMFVPRQDEQYSLIGAAVSYYWNQKTPENRMVAADARPENTQNTPTSDRADGLLYTQSNDEYCKAGDGDTSQKRRKSTHGARETCHSNVAEALDHLGPAIVSVRTRVSSGTRVSFGSTAGIPPSWYIRQYKCYDKACQCDMLVWSPNRDLSSGPAYVLIDDYSKHEDHDPIDWMAWYSYKEGTRRCGGQWDSDKYPKKPGLPFSVLMAVDDVMRVSPNIGPSQAATMVSNRFNYHPLFMNVGPTVDILRKQIMSLVRFRKKANQTSRKSAPTVTRIQYSGDIKEYITLHRINYERLKEIHWKPIRWREVGWIRTMASILRDSGVLCGLGFYEKLPERDLIVLDSDEVTENGRWRYLHESREGVHTTGLGTRGGTVVFSSIALLANAIWCEEMKWEVCANVDGTHGISNSSYKLITLGVNGFSDSTLSRTFHPLVYILGEGERETVALHGFLNLKVALHSLFGIENVCFKGGIVSDATPVFPNSVKTAFPSTPLLSCYPHIIRKFKMDGRSGNGLYAAKLKTQKPQWLTDEAEPAVKRLARCKTVKQKEKMWHLTKEQWEIDGEGAMAATFAKTYIDNPDFANWHYTASGKHGCVPCNNPMERHNLAIKGSANFFGYIETGKTLFQCLTKEFVVLVYQASTDLSYPSSGLPVVNYEKAFKNDQFMEFQSLLDPNVDIKEYGGGWLVNELTYLALPITEEDVEKMEMALEGKVEENTCMENENKDIRDVLLSRTARFHHVRKSVWTGTNPSIEYFHCDCREYYFKRWCFQSAYMQHREKLSLLGNKIPAKKKCNSKSASSHMAVTNALRAAKERIRVKKRNKTDQPETI</sequence>
<organism evidence="2 4">
    <name type="scientific">Nitzschia inconspicua</name>
    <dbReference type="NCBI Taxonomy" id="303405"/>
    <lineage>
        <taxon>Eukaryota</taxon>
        <taxon>Sar</taxon>
        <taxon>Stramenopiles</taxon>
        <taxon>Ochrophyta</taxon>
        <taxon>Bacillariophyta</taxon>
        <taxon>Bacillariophyceae</taxon>
        <taxon>Bacillariophycidae</taxon>
        <taxon>Bacillariales</taxon>
        <taxon>Bacillariaceae</taxon>
        <taxon>Nitzschia</taxon>
    </lineage>
</organism>
<comment type="caution">
    <text evidence="2">The sequence shown here is derived from an EMBL/GenBank/DDBJ whole genome shotgun (WGS) entry which is preliminary data.</text>
</comment>
<keyword evidence="4" id="KW-1185">Reference proteome</keyword>
<evidence type="ECO:0000313" key="2">
    <source>
        <dbReference type="EMBL" id="KAG7361305.1"/>
    </source>
</evidence>
<gene>
    <name evidence="3" type="ORF">IV203_018341</name>
    <name evidence="2" type="ORF">IV203_036405</name>
</gene>
<feature type="region of interest" description="Disordered" evidence="1">
    <location>
        <begin position="875"/>
        <end position="894"/>
    </location>
</feature>
<name>A0A9K3LGA1_9STRA</name>
<proteinExistence type="predicted"/>
<evidence type="ECO:0000313" key="3">
    <source>
        <dbReference type="EMBL" id="KAG7372198.1"/>
    </source>
</evidence>
<dbReference type="EMBL" id="JAGRRH010000003">
    <property type="protein sequence ID" value="KAG7372198.1"/>
    <property type="molecule type" value="Genomic_DNA"/>
</dbReference>
<protein>
    <submittedName>
        <fullName evidence="2">Uncharacterized protein</fullName>
    </submittedName>
</protein>
<evidence type="ECO:0000313" key="4">
    <source>
        <dbReference type="Proteomes" id="UP000693970"/>
    </source>
</evidence>
<dbReference type="OrthoDB" id="129543at2759"/>
<dbReference type="Proteomes" id="UP000693970">
    <property type="component" value="Unassembled WGS sequence"/>
</dbReference>
<reference evidence="2" key="1">
    <citation type="journal article" date="2021" name="Sci. Rep.">
        <title>Diploid genomic architecture of Nitzschia inconspicua, an elite biomass production diatom.</title>
        <authorList>
            <person name="Oliver A."/>
            <person name="Podell S."/>
            <person name="Pinowska A."/>
            <person name="Traller J.C."/>
            <person name="Smith S.R."/>
            <person name="McClure R."/>
            <person name="Beliaev A."/>
            <person name="Bohutskyi P."/>
            <person name="Hill E.A."/>
            <person name="Rabines A."/>
            <person name="Zheng H."/>
            <person name="Allen L.Z."/>
            <person name="Kuo A."/>
            <person name="Grigoriev I.V."/>
            <person name="Allen A.E."/>
            <person name="Hazlebeck D."/>
            <person name="Allen E.E."/>
        </authorList>
    </citation>
    <scope>NUCLEOTIDE SEQUENCE</scope>
    <source>
        <strain evidence="2">Hildebrandi</strain>
    </source>
</reference>
<reference evidence="2" key="2">
    <citation type="submission" date="2021-04" db="EMBL/GenBank/DDBJ databases">
        <authorList>
            <person name="Podell S."/>
        </authorList>
    </citation>
    <scope>NUCLEOTIDE SEQUENCE</scope>
    <source>
        <strain evidence="2">Hildebrandi</strain>
    </source>
</reference>
<dbReference type="AlphaFoldDB" id="A0A9K3LGA1"/>
<evidence type="ECO:0000256" key="1">
    <source>
        <dbReference type="SAM" id="MobiDB-lite"/>
    </source>
</evidence>
<accession>A0A9K3LGA1</accession>